<accession>A0A5S3PZZ5</accession>
<keyword evidence="4" id="KW-0804">Transcription</keyword>
<evidence type="ECO:0000256" key="2">
    <source>
        <dbReference type="ARBA" id="ARBA00023015"/>
    </source>
</evidence>
<dbReference type="InterPro" id="IPR013249">
    <property type="entry name" value="RNA_pol_sigma70_r4_t2"/>
</dbReference>
<dbReference type="RefSeq" id="WP_138656840.1">
    <property type="nucleotide sequence ID" value="NZ_VATY01000001.1"/>
</dbReference>
<protein>
    <submittedName>
        <fullName evidence="7">Sigma-70 family RNA polymerase sigma factor</fullName>
    </submittedName>
</protein>
<evidence type="ECO:0000256" key="3">
    <source>
        <dbReference type="ARBA" id="ARBA00023082"/>
    </source>
</evidence>
<dbReference type="NCBIfam" id="TIGR02937">
    <property type="entry name" value="sigma70-ECF"/>
    <property type="match status" value="1"/>
</dbReference>
<evidence type="ECO:0000256" key="4">
    <source>
        <dbReference type="ARBA" id="ARBA00023163"/>
    </source>
</evidence>
<dbReference type="Pfam" id="PF04542">
    <property type="entry name" value="Sigma70_r2"/>
    <property type="match status" value="1"/>
</dbReference>
<dbReference type="Proteomes" id="UP000310314">
    <property type="component" value="Unassembled WGS sequence"/>
</dbReference>
<proteinExistence type="inferred from homology"/>
<keyword evidence="8" id="KW-1185">Reference proteome</keyword>
<dbReference type="CDD" id="cd06171">
    <property type="entry name" value="Sigma70_r4"/>
    <property type="match status" value="1"/>
</dbReference>
<dbReference type="InterPro" id="IPR013325">
    <property type="entry name" value="RNA_pol_sigma_r2"/>
</dbReference>
<dbReference type="Gene3D" id="1.10.1740.10">
    <property type="match status" value="1"/>
</dbReference>
<dbReference type="Gene3D" id="1.10.10.10">
    <property type="entry name" value="Winged helix-like DNA-binding domain superfamily/Winged helix DNA-binding domain"/>
    <property type="match status" value="1"/>
</dbReference>
<name>A0A5S3PZZ5_9FLAO</name>
<evidence type="ECO:0000256" key="1">
    <source>
        <dbReference type="ARBA" id="ARBA00010641"/>
    </source>
</evidence>
<dbReference type="SUPFAM" id="SSF88946">
    <property type="entry name" value="Sigma2 domain of RNA polymerase sigma factors"/>
    <property type="match status" value="1"/>
</dbReference>
<dbReference type="InterPro" id="IPR007627">
    <property type="entry name" value="RNA_pol_sigma70_r2"/>
</dbReference>
<dbReference type="SUPFAM" id="SSF88659">
    <property type="entry name" value="Sigma3 and sigma4 domains of RNA polymerase sigma factors"/>
    <property type="match status" value="1"/>
</dbReference>
<comment type="similarity">
    <text evidence="1">Belongs to the sigma-70 factor family. ECF subfamily.</text>
</comment>
<dbReference type="GO" id="GO:0003677">
    <property type="term" value="F:DNA binding"/>
    <property type="evidence" value="ECO:0007669"/>
    <property type="project" value="InterPro"/>
</dbReference>
<dbReference type="AlphaFoldDB" id="A0A5S3PZZ5"/>
<keyword evidence="2" id="KW-0805">Transcription regulation</keyword>
<dbReference type="InterPro" id="IPR039425">
    <property type="entry name" value="RNA_pol_sigma-70-like"/>
</dbReference>
<feature type="domain" description="RNA polymerase sigma factor 70 region 4 type 2" evidence="6">
    <location>
        <begin position="106"/>
        <end position="154"/>
    </location>
</feature>
<gene>
    <name evidence="7" type="ORF">FEE95_05605</name>
</gene>
<dbReference type="GO" id="GO:0016987">
    <property type="term" value="F:sigma factor activity"/>
    <property type="evidence" value="ECO:0007669"/>
    <property type="project" value="UniProtKB-KW"/>
</dbReference>
<dbReference type="EMBL" id="VATY01000001">
    <property type="protein sequence ID" value="TMM58907.1"/>
    <property type="molecule type" value="Genomic_DNA"/>
</dbReference>
<dbReference type="PANTHER" id="PTHR43133">
    <property type="entry name" value="RNA POLYMERASE ECF-TYPE SIGMA FACTO"/>
    <property type="match status" value="1"/>
</dbReference>
<sequence length="165" mass="19248">MNEEQSHFEKIYQSNYQKVIRVCMGYVNGNDALAKDLTQEVFVKVWENLASFREEASIATWIYRITVNTCLLQLRKKKYLRGNEIFEKLTETPEESNPSKENQLKKMYQCINKLPKNSRGVILLELEGLPQKEIAEIMGLSHEAVRVRIHRIKNSLTQCVKNDSI</sequence>
<comment type="caution">
    <text evidence="7">The sequence shown here is derived from an EMBL/GenBank/DDBJ whole genome shotgun (WGS) entry which is preliminary data.</text>
</comment>
<dbReference type="GO" id="GO:0006352">
    <property type="term" value="P:DNA-templated transcription initiation"/>
    <property type="evidence" value="ECO:0007669"/>
    <property type="project" value="InterPro"/>
</dbReference>
<dbReference type="OrthoDB" id="9780326at2"/>
<reference evidence="7 8" key="1">
    <citation type="submission" date="2019-05" db="EMBL/GenBank/DDBJ databases">
        <authorList>
            <person name="Zhang J.-Y."/>
            <person name="Feg X."/>
            <person name="Du Z.-J."/>
        </authorList>
    </citation>
    <scope>NUCLEOTIDE SEQUENCE [LARGE SCALE GENOMIC DNA]</scope>
    <source>
        <strain evidence="7 8">RZ26</strain>
    </source>
</reference>
<keyword evidence="3" id="KW-0731">Sigma factor</keyword>
<evidence type="ECO:0000259" key="6">
    <source>
        <dbReference type="Pfam" id="PF08281"/>
    </source>
</evidence>
<organism evidence="7 8">
    <name type="scientific">Maribacter algarum</name>
    <name type="common">ex Zhang et al. 2020</name>
    <dbReference type="NCBI Taxonomy" id="2578118"/>
    <lineage>
        <taxon>Bacteria</taxon>
        <taxon>Pseudomonadati</taxon>
        <taxon>Bacteroidota</taxon>
        <taxon>Flavobacteriia</taxon>
        <taxon>Flavobacteriales</taxon>
        <taxon>Flavobacteriaceae</taxon>
        <taxon>Maribacter</taxon>
    </lineage>
</organism>
<evidence type="ECO:0000259" key="5">
    <source>
        <dbReference type="Pfam" id="PF04542"/>
    </source>
</evidence>
<evidence type="ECO:0000313" key="7">
    <source>
        <dbReference type="EMBL" id="TMM58907.1"/>
    </source>
</evidence>
<dbReference type="Pfam" id="PF08281">
    <property type="entry name" value="Sigma70_r4_2"/>
    <property type="match status" value="1"/>
</dbReference>
<dbReference type="PANTHER" id="PTHR43133:SF45">
    <property type="entry name" value="RNA POLYMERASE ECF-TYPE SIGMA FACTOR"/>
    <property type="match status" value="1"/>
</dbReference>
<feature type="domain" description="RNA polymerase sigma-70 region 2" evidence="5">
    <location>
        <begin position="11"/>
        <end position="78"/>
    </location>
</feature>
<dbReference type="InterPro" id="IPR013324">
    <property type="entry name" value="RNA_pol_sigma_r3/r4-like"/>
</dbReference>
<evidence type="ECO:0000313" key="8">
    <source>
        <dbReference type="Proteomes" id="UP000310314"/>
    </source>
</evidence>
<dbReference type="InterPro" id="IPR036388">
    <property type="entry name" value="WH-like_DNA-bd_sf"/>
</dbReference>
<dbReference type="InterPro" id="IPR014284">
    <property type="entry name" value="RNA_pol_sigma-70_dom"/>
</dbReference>